<keyword evidence="3" id="KW-0732">Signal</keyword>
<evidence type="ECO:0000256" key="3">
    <source>
        <dbReference type="SAM" id="SignalP"/>
    </source>
</evidence>
<feature type="chain" id="PRO_5035274441" description="TIL domain-containing protein" evidence="3">
    <location>
        <begin position="20"/>
        <end position="89"/>
    </location>
</feature>
<keyword evidence="2" id="KW-1015">Disulfide bond</keyword>
<evidence type="ECO:0000313" key="5">
    <source>
        <dbReference type="EMBL" id="KAG9467160.1"/>
    </source>
</evidence>
<evidence type="ECO:0000259" key="4">
    <source>
        <dbReference type="Pfam" id="PF01826"/>
    </source>
</evidence>
<evidence type="ECO:0000256" key="1">
    <source>
        <dbReference type="ARBA" id="ARBA00022690"/>
    </source>
</evidence>
<keyword evidence="1" id="KW-0646">Protease inhibitor</keyword>
<dbReference type="Proteomes" id="UP000770717">
    <property type="component" value="Unassembled WGS sequence"/>
</dbReference>
<feature type="domain" description="TIL" evidence="4">
    <location>
        <begin position="26"/>
        <end position="82"/>
    </location>
</feature>
<dbReference type="PANTHER" id="PTHR23259:SF70">
    <property type="entry name" value="ACCESSORY GLAND PROTEIN ACP62F-RELATED"/>
    <property type="match status" value="1"/>
</dbReference>
<evidence type="ECO:0000256" key="2">
    <source>
        <dbReference type="ARBA" id="ARBA00023157"/>
    </source>
</evidence>
<reference evidence="5" key="1">
    <citation type="thesis" date="2020" institute="ProQuest LLC" country="789 East Eisenhower Parkway, Ann Arbor, MI, USA">
        <title>Comparative Genomics and Chromosome Evolution.</title>
        <authorList>
            <person name="Mudd A.B."/>
        </authorList>
    </citation>
    <scope>NUCLEOTIDE SEQUENCE</scope>
    <source>
        <strain evidence="5">HN-11 Male</strain>
        <tissue evidence="5">Kidney and liver</tissue>
    </source>
</reference>
<dbReference type="InterPro" id="IPR036084">
    <property type="entry name" value="Ser_inhib-like_sf"/>
</dbReference>
<keyword evidence="6" id="KW-1185">Reference proteome</keyword>
<dbReference type="InterPro" id="IPR002919">
    <property type="entry name" value="TIL_dom"/>
</dbReference>
<dbReference type="GO" id="GO:0030414">
    <property type="term" value="F:peptidase inhibitor activity"/>
    <property type="evidence" value="ECO:0007669"/>
    <property type="project" value="UniProtKB-KW"/>
</dbReference>
<evidence type="ECO:0000313" key="6">
    <source>
        <dbReference type="Proteomes" id="UP000770717"/>
    </source>
</evidence>
<dbReference type="CDD" id="cd19941">
    <property type="entry name" value="TIL"/>
    <property type="match status" value="1"/>
</dbReference>
<protein>
    <recommendedName>
        <fullName evidence="4">TIL domain-containing protein</fullName>
    </recommendedName>
</protein>
<proteinExistence type="predicted"/>
<sequence>MLKICSLLLCFSLILQSMAEEREPTCEEHQEFKTCGTACPKNCANYFAQIDCIRMCVRGCFCVPPYVFRKGNKGPCIPFDHCPRKFLYA</sequence>
<organism evidence="5 6">
    <name type="scientific">Eleutherodactylus coqui</name>
    <name type="common">Puerto Rican coqui</name>
    <dbReference type="NCBI Taxonomy" id="57060"/>
    <lineage>
        <taxon>Eukaryota</taxon>
        <taxon>Metazoa</taxon>
        <taxon>Chordata</taxon>
        <taxon>Craniata</taxon>
        <taxon>Vertebrata</taxon>
        <taxon>Euteleostomi</taxon>
        <taxon>Amphibia</taxon>
        <taxon>Batrachia</taxon>
        <taxon>Anura</taxon>
        <taxon>Neobatrachia</taxon>
        <taxon>Hyloidea</taxon>
        <taxon>Eleutherodactylidae</taxon>
        <taxon>Eleutherodactylinae</taxon>
        <taxon>Eleutherodactylus</taxon>
        <taxon>Eleutherodactylus</taxon>
    </lineage>
</organism>
<dbReference type="SUPFAM" id="SSF57567">
    <property type="entry name" value="Serine protease inhibitors"/>
    <property type="match status" value="1"/>
</dbReference>
<dbReference type="AlphaFoldDB" id="A0A8J6EDQ4"/>
<dbReference type="Gene3D" id="2.10.25.10">
    <property type="entry name" value="Laminin"/>
    <property type="match status" value="1"/>
</dbReference>
<feature type="signal peptide" evidence="3">
    <location>
        <begin position="1"/>
        <end position="19"/>
    </location>
</feature>
<dbReference type="PANTHER" id="PTHR23259">
    <property type="entry name" value="RIDDLE"/>
    <property type="match status" value="1"/>
</dbReference>
<gene>
    <name evidence="5" type="ORF">GDO78_015490</name>
</gene>
<dbReference type="OrthoDB" id="9899245at2759"/>
<dbReference type="InterPro" id="IPR051368">
    <property type="entry name" value="SerProtInhib-TIL_Domain"/>
</dbReference>
<name>A0A8J6EDQ4_ELECQ</name>
<dbReference type="EMBL" id="WNTK01001577">
    <property type="protein sequence ID" value="KAG9467160.1"/>
    <property type="molecule type" value="Genomic_DNA"/>
</dbReference>
<dbReference type="Pfam" id="PF01826">
    <property type="entry name" value="TIL"/>
    <property type="match status" value="1"/>
</dbReference>
<comment type="caution">
    <text evidence="5">The sequence shown here is derived from an EMBL/GenBank/DDBJ whole genome shotgun (WGS) entry which is preliminary data.</text>
</comment>
<accession>A0A8J6EDQ4</accession>